<dbReference type="RefSeq" id="WP_179651772.1">
    <property type="nucleotide sequence ID" value="NZ_JACBZM010000001.1"/>
</dbReference>
<comment type="caution">
    <text evidence="8">The sequence shown here is derived from an EMBL/GenBank/DDBJ whole genome shotgun (WGS) entry which is preliminary data.</text>
</comment>
<gene>
    <name evidence="8" type="ORF">BJ993_004785</name>
</gene>
<name>A0A7Y9ZMR3_9ACTN</name>
<evidence type="ECO:0000256" key="6">
    <source>
        <dbReference type="SAM" id="MobiDB-lite"/>
    </source>
</evidence>
<evidence type="ECO:0000256" key="2">
    <source>
        <dbReference type="ARBA" id="ARBA00022603"/>
    </source>
</evidence>
<keyword evidence="2" id="KW-0489">Methyltransferase</keyword>
<dbReference type="PANTHER" id="PTHR33841">
    <property type="entry name" value="DNA METHYLTRANSFERASE YEEA-RELATED"/>
    <property type="match status" value="1"/>
</dbReference>
<dbReference type="PANTHER" id="PTHR33841:SF1">
    <property type="entry name" value="DNA METHYLTRANSFERASE A"/>
    <property type="match status" value="1"/>
</dbReference>
<evidence type="ECO:0000256" key="1">
    <source>
        <dbReference type="ARBA" id="ARBA00011900"/>
    </source>
</evidence>
<organism evidence="8 9">
    <name type="scientific">Nocardioides aromaticivorans</name>
    <dbReference type="NCBI Taxonomy" id="200618"/>
    <lineage>
        <taxon>Bacteria</taxon>
        <taxon>Bacillati</taxon>
        <taxon>Actinomycetota</taxon>
        <taxon>Actinomycetes</taxon>
        <taxon>Propionibacteriales</taxon>
        <taxon>Nocardioidaceae</taxon>
        <taxon>Nocardioides</taxon>
    </lineage>
</organism>
<feature type="domain" description="DNA methylase adenine-specific" evidence="7">
    <location>
        <begin position="31"/>
        <end position="236"/>
    </location>
</feature>
<dbReference type="GO" id="GO:0008170">
    <property type="term" value="F:N-methyltransferase activity"/>
    <property type="evidence" value="ECO:0007669"/>
    <property type="project" value="InterPro"/>
</dbReference>
<evidence type="ECO:0000256" key="4">
    <source>
        <dbReference type="ARBA" id="ARBA00022747"/>
    </source>
</evidence>
<dbReference type="Gene3D" id="3.40.50.150">
    <property type="entry name" value="Vaccinia Virus protein VP39"/>
    <property type="match status" value="1"/>
</dbReference>
<evidence type="ECO:0000256" key="5">
    <source>
        <dbReference type="ARBA" id="ARBA00047942"/>
    </source>
</evidence>
<dbReference type="GO" id="GO:0009007">
    <property type="term" value="F:site-specific DNA-methyltransferase (adenine-specific) activity"/>
    <property type="evidence" value="ECO:0007669"/>
    <property type="project" value="UniProtKB-EC"/>
</dbReference>
<feature type="compositionally biased region" description="Basic and acidic residues" evidence="6">
    <location>
        <begin position="8"/>
        <end position="32"/>
    </location>
</feature>
<comment type="catalytic activity">
    <reaction evidence="5">
        <text>a 2'-deoxyadenosine in DNA + S-adenosyl-L-methionine = an N(6)-methyl-2'-deoxyadenosine in DNA + S-adenosyl-L-homocysteine + H(+)</text>
        <dbReference type="Rhea" id="RHEA:15197"/>
        <dbReference type="Rhea" id="RHEA-COMP:12418"/>
        <dbReference type="Rhea" id="RHEA-COMP:12419"/>
        <dbReference type="ChEBI" id="CHEBI:15378"/>
        <dbReference type="ChEBI" id="CHEBI:57856"/>
        <dbReference type="ChEBI" id="CHEBI:59789"/>
        <dbReference type="ChEBI" id="CHEBI:90615"/>
        <dbReference type="ChEBI" id="CHEBI:90616"/>
        <dbReference type="EC" id="2.1.1.72"/>
    </reaction>
</comment>
<dbReference type="GO" id="GO:0003677">
    <property type="term" value="F:DNA binding"/>
    <property type="evidence" value="ECO:0007669"/>
    <property type="project" value="InterPro"/>
</dbReference>
<dbReference type="SUPFAM" id="SSF53335">
    <property type="entry name" value="S-adenosyl-L-methionine-dependent methyltransferases"/>
    <property type="match status" value="1"/>
</dbReference>
<proteinExistence type="predicted"/>
<dbReference type="InterPro" id="IPR002052">
    <property type="entry name" value="DNA_methylase_N6_adenine_CS"/>
</dbReference>
<dbReference type="EC" id="2.1.1.72" evidence="1"/>
<dbReference type="PRINTS" id="PR00507">
    <property type="entry name" value="N12N6MTFRASE"/>
</dbReference>
<reference evidence="8 9" key="1">
    <citation type="submission" date="2020-07" db="EMBL/GenBank/DDBJ databases">
        <title>Sequencing the genomes of 1000 actinobacteria strains.</title>
        <authorList>
            <person name="Klenk H.-P."/>
        </authorList>
    </citation>
    <scope>NUCLEOTIDE SEQUENCE [LARGE SCALE GENOMIC DNA]</scope>
    <source>
        <strain evidence="8 9">DSM 15131</strain>
    </source>
</reference>
<evidence type="ECO:0000313" key="9">
    <source>
        <dbReference type="Proteomes" id="UP000562045"/>
    </source>
</evidence>
<dbReference type="InterPro" id="IPR050953">
    <property type="entry name" value="N4_N6_ade-DNA_methylase"/>
</dbReference>
<protein>
    <recommendedName>
        <fullName evidence="1">site-specific DNA-methyltransferase (adenine-specific)</fullName>
        <ecNumber evidence="1">2.1.1.72</ecNumber>
    </recommendedName>
</protein>
<dbReference type="GO" id="GO:0009307">
    <property type="term" value="P:DNA restriction-modification system"/>
    <property type="evidence" value="ECO:0007669"/>
    <property type="project" value="UniProtKB-KW"/>
</dbReference>
<dbReference type="InterPro" id="IPR029063">
    <property type="entry name" value="SAM-dependent_MTases_sf"/>
</dbReference>
<dbReference type="PROSITE" id="PS00092">
    <property type="entry name" value="N6_MTASE"/>
    <property type="match status" value="1"/>
</dbReference>
<accession>A0A7Y9ZMR3</accession>
<dbReference type="EMBL" id="JACBZM010000001">
    <property type="protein sequence ID" value="NYI47705.1"/>
    <property type="molecule type" value="Genomic_DNA"/>
</dbReference>
<dbReference type="Pfam" id="PF02384">
    <property type="entry name" value="N6_Mtase"/>
    <property type="match status" value="1"/>
</dbReference>
<feature type="region of interest" description="Disordered" evidence="6">
    <location>
        <begin position="1"/>
        <end position="32"/>
    </location>
</feature>
<dbReference type="AlphaFoldDB" id="A0A7Y9ZMR3"/>
<evidence type="ECO:0000256" key="3">
    <source>
        <dbReference type="ARBA" id="ARBA00022679"/>
    </source>
</evidence>
<dbReference type="Proteomes" id="UP000562045">
    <property type="component" value="Unassembled WGS sequence"/>
</dbReference>
<sequence>MQGGDQSARADPRERTAAAARAHEQGLAVQREERRRRGAFYTPPELVEWVLDRALAGLPAGAPVLDPACGAGHFLVAAARRVGVAAVHGSDLDAEAVAIARERLAAEDPSVPPEQIAAQVVVADGLEAWAGRRFAAVVGNPPFLGQLRRRTARQSEGSRRGLGAYTDTSAVFLHRCLDLVGDDGVVALVQPLSVLAARDAGPVRAAVAERGAITDFWCSPRPVFDGTPVLTCVPVVRVGAGPATDPDDWGALAAPSFGIPDAHLPAGSGVVGDLATCTADFRDQYYGLVPFVHDDPAGTPLVTSGLIDPAELRWGSAPTRFARQPYDVPSVDLAALRADGRLAGWADARLVPKLLVAAQGRVVEAVVDEAGAWLPSVPVLSVVPHDPADLWRLLAVTLAPPVVAHAAARYLGTGLTPGSVKVSARQLAALPLPVDGTAWEEGAGLAQRAQRAAGADRPELLLETARVMTAAYRGSREVLAWWSHRGLATQLPESS</sequence>
<keyword evidence="3" id="KW-0808">Transferase</keyword>
<dbReference type="InterPro" id="IPR003356">
    <property type="entry name" value="DNA_methylase_A-5"/>
</dbReference>
<keyword evidence="4" id="KW-0680">Restriction system</keyword>
<dbReference type="GO" id="GO:0032259">
    <property type="term" value="P:methylation"/>
    <property type="evidence" value="ECO:0007669"/>
    <property type="project" value="UniProtKB-KW"/>
</dbReference>
<evidence type="ECO:0000313" key="8">
    <source>
        <dbReference type="EMBL" id="NYI47705.1"/>
    </source>
</evidence>
<evidence type="ECO:0000259" key="7">
    <source>
        <dbReference type="Pfam" id="PF02384"/>
    </source>
</evidence>